<accession>A0A915K850</accession>
<organism evidence="1 2">
    <name type="scientific">Romanomermis culicivorax</name>
    <name type="common">Nematode worm</name>
    <dbReference type="NCBI Taxonomy" id="13658"/>
    <lineage>
        <taxon>Eukaryota</taxon>
        <taxon>Metazoa</taxon>
        <taxon>Ecdysozoa</taxon>
        <taxon>Nematoda</taxon>
        <taxon>Enoplea</taxon>
        <taxon>Dorylaimia</taxon>
        <taxon>Mermithida</taxon>
        <taxon>Mermithoidea</taxon>
        <taxon>Mermithidae</taxon>
        <taxon>Romanomermis</taxon>
    </lineage>
</organism>
<dbReference type="OMA" id="IRIRYKE"/>
<dbReference type="InterPro" id="IPR044884">
    <property type="entry name" value="Ribosomal_mL55_sf"/>
</dbReference>
<dbReference type="GO" id="GO:0005762">
    <property type="term" value="C:mitochondrial large ribosomal subunit"/>
    <property type="evidence" value="ECO:0007669"/>
    <property type="project" value="InterPro"/>
</dbReference>
<dbReference type="GO" id="GO:0006412">
    <property type="term" value="P:translation"/>
    <property type="evidence" value="ECO:0007669"/>
    <property type="project" value="TreeGrafter"/>
</dbReference>
<dbReference type="GO" id="GO:0003735">
    <property type="term" value="F:structural constituent of ribosome"/>
    <property type="evidence" value="ECO:0007669"/>
    <property type="project" value="InterPro"/>
</dbReference>
<dbReference type="PANTHER" id="PTHR34095">
    <property type="entry name" value="39S RIBOSOMAL PROTEIN L55, MITOCHONDRIAL"/>
    <property type="match status" value="1"/>
</dbReference>
<name>A0A915K850_ROMCU</name>
<evidence type="ECO:0000313" key="1">
    <source>
        <dbReference type="Proteomes" id="UP000887565"/>
    </source>
</evidence>
<reference evidence="2" key="1">
    <citation type="submission" date="2022-11" db="UniProtKB">
        <authorList>
            <consortium name="WormBaseParasite"/>
        </authorList>
    </citation>
    <scope>IDENTIFICATION</scope>
</reference>
<dbReference type="PANTHER" id="PTHR34095:SF1">
    <property type="entry name" value="LARGE RIBOSOMAL SUBUNIT PROTEIN ML55"/>
    <property type="match status" value="1"/>
</dbReference>
<keyword evidence="1" id="KW-1185">Reference proteome</keyword>
<dbReference type="AlphaFoldDB" id="A0A915K850"/>
<dbReference type="WBParaSite" id="nRc.2.0.1.t34067-RA">
    <property type="protein sequence ID" value="nRc.2.0.1.t34067-RA"/>
    <property type="gene ID" value="nRc.2.0.1.g34067"/>
</dbReference>
<dbReference type="Pfam" id="PF09776">
    <property type="entry name" value="Mitoc_L55"/>
    <property type="match status" value="1"/>
</dbReference>
<proteinExistence type="predicted"/>
<evidence type="ECO:0000313" key="2">
    <source>
        <dbReference type="WBParaSite" id="nRc.2.0.1.t34067-RA"/>
    </source>
</evidence>
<dbReference type="Proteomes" id="UP000887565">
    <property type="component" value="Unplaced"/>
</dbReference>
<dbReference type="Gene3D" id="6.20.130.20">
    <property type="entry name" value="Mitochondrial ribosomal protein L55"/>
    <property type="match status" value="1"/>
</dbReference>
<protein>
    <submittedName>
        <fullName evidence="2">39S ribosomal protein L55, mitochondrial</fullName>
    </submittedName>
</protein>
<dbReference type="InterPro" id="IPR018615">
    <property type="entry name" value="Ribosomal_mL55"/>
</dbReference>
<sequence>MSTVNNFGAALRAFNRLSLNSYRCNCYRSAITKTSRQHYVYTFPTRLVFPDGSTLEIKYKEPRQIIKLPVDTANLTENERKQRLMARKGAKIVQKSQKIDVDFNADDYSFLWSNNKS</sequence>